<evidence type="ECO:0000259" key="1">
    <source>
        <dbReference type="PROSITE" id="PS51464"/>
    </source>
</evidence>
<comment type="caution">
    <text evidence="2">The sequence shown here is derived from an EMBL/GenBank/DDBJ whole genome shotgun (WGS) entry which is preliminary data.</text>
</comment>
<accession>A0A0S7XJX1</accession>
<feature type="domain" description="SIS" evidence="1">
    <location>
        <begin position="23"/>
        <end position="184"/>
    </location>
</feature>
<dbReference type="EMBL" id="LIZY01000104">
    <property type="protein sequence ID" value="KPJ62741.1"/>
    <property type="molecule type" value="Genomic_DNA"/>
</dbReference>
<evidence type="ECO:0000313" key="3">
    <source>
        <dbReference type="Proteomes" id="UP000052020"/>
    </source>
</evidence>
<dbReference type="Pfam" id="PF13580">
    <property type="entry name" value="SIS_2"/>
    <property type="match status" value="1"/>
</dbReference>
<gene>
    <name evidence="2" type="ORF">AMK68_04575</name>
</gene>
<dbReference type="Gene3D" id="3.40.50.10490">
    <property type="entry name" value="Glucose-6-phosphate isomerase like protein, domain 1"/>
    <property type="match status" value="1"/>
</dbReference>
<dbReference type="PANTHER" id="PTHR30390:SF8">
    <property type="entry name" value="SUGAR ISOMERASE (SIS)"/>
    <property type="match status" value="1"/>
</dbReference>
<reference evidence="2 3" key="1">
    <citation type="journal article" date="2015" name="Microbiome">
        <title>Genomic resolution of linkages in carbon, nitrogen, and sulfur cycling among widespread estuary sediment bacteria.</title>
        <authorList>
            <person name="Baker B.J."/>
            <person name="Lazar C.S."/>
            <person name="Teske A.P."/>
            <person name="Dick G.J."/>
        </authorList>
    </citation>
    <scope>NUCLEOTIDE SEQUENCE [LARGE SCALE GENOMIC DNA]</scope>
    <source>
        <strain evidence="2">DG_56</strain>
    </source>
</reference>
<dbReference type="PROSITE" id="PS51464">
    <property type="entry name" value="SIS"/>
    <property type="match status" value="1"/>
</dbReference>
<dbReference type="InterPro" id="IPR001347">
    <property type="entry name" value="SIS_dom"/>
</dbReference>
<protein>
    <recommendedName>
        <fullName evidence="1">SIS domain-containing protein</fullName>
    </recommendedName>
</protein>
<dbReference type="GO" id="GO:0097367">
    <property type="term" value="F:carbohydrate derivative binding"/>
    <property type="evidence" value="ECO:0007669"/>
    <property type="project" value="InterPro"/>
</dbReference>
<dbReference type="InterPro" id="IPR050099">
    <property type="entry name" value="SIS_GmhA/DiaA_subfam"/>
</dbReference>
<dbReference type="InterPro" id="IPR046348">
    <property type="entry name" value="SIS_dom_sf"/>
</dbReference>
<dbReference type="Proteomes" id="UP000052020">
    <property type="component" value="Unassembled WGS sequence"/>
</dbReference>
<name>A0A0S7XJX1_9BACT</name>
<evidence type="ECO:0000313" key="2">
    <source>
        <dbReference type="EMBL" id="KPJ62741.1"/>
    </source>
</evidence>
<dbReference type="PATRIC" id="fig|1704032.3.peg.792"/>
<proteinExistence type="predicted"/>
<dbReference type="InterPro" id="IPR035461">
    <property type="entry name" value="GmhA/DiaA"/>
</dbReference>
<dbReference type="AlphaFoldDB" id="A0A0S7XJX1"/>
<dbReference type="PANTHER" id="PTHR30390">
    <property type="entry name" value="SEDOHEPTULOSE 7-PHOSPHATE ISOMERASE / DNAA INITIATOR-ASSOCIATING FACTOR FOR REPLICATION INITIATION"/>
    <property type="match status" value="1"/>
</dbReference>
<organism evidence="2 3">
    <name type="scientific">candidate division KD3-62 bacterium DG_56</name>
    <dbReference type="NCBI Taxonomy" id="1704032"/>
    <lineage>
        <taxon>Bacteria</taxon>
        <taxon>candidate division KD3-62</taxon>
    </lineage>
</organism>
<sequence length="186" mass="20190">MTDYLGDVEGLLRELQVGQILTLVERLAEGYRHDQQIFAFGNGGSAATATHFMEDLAKCIDYGPSRRRFRAISLCANVPLITAWANDTAYDNIFAEQLRNLVRAGDVVIGISGSGNSPNVVNAIRLANELGAHTVGLTGFDGGALRSVAREAIVVPCHNMQQVEDVHLVICHLVFCVLRDRDPEAA</sequence>
<dbReference type="SUPFAM" id="SSF53697">
    <property type="entry name" value="SIS domain"/>
    <property type="match status" value="1"/>
</dbReference>
<dbReference type="GO" id="GO:1901135">
    <property type="term" value="P:carbohydrate derivative metabolic process"/>
    <property type="evidence" value="ECO:0007669"/>
    <property type="project" value="InterPro"/>
</dbReference>
<dbReference type="CDD" id="cd05006">
    <property type="entry name" value="SIS_GmhA"/>
    <property type="match status" value="1"/>
</dbReference>